<keyword evidence="7" id="KW-0472">Membrane</keyword>
<evidence type="ECO:0000313" key="8">
    <source>
        <dbReference type="EMBL" id="ANF49798.1"/>
    </source>
</evidence>
<sequence length="472" mass="55532">MFLKSLLKKTFYVLILLFIENYDAQIYSIKDLDSLSEKYRTEGNIKKSIELNINAIKNYEKQNNKDGVIAAYINIGGLFWNLHRYKESLKYLESAETELRKIKNPTLCARMYGEYARNYASLGLLDQSNTSLDTSIYFAKQISDKKEKEKLLYFYYTWKIANFEELRATDSINSTLKKRLKLTVQPLTYVYMAENFIQNKKTDSAEYYLNKASKMSGDFSHYQKSMTLLAFGKLYTAKKDYQKALDYYLRSLAISKQVSRKSDIKNAYKLISITYDSLNDMEKKNEYLQQYSNINDSITRSEREALKIPVDKIIHEENEKEKNERLKYFILISGVVAAAIIVVIALTRKYIKKQKQAEEIIIETMHETDELKSKLNEAFEELSKLAMTNDPFFLTRFKEVYPEFYETLTTKYPNLSANDIKFSAFLRLNLSTKTIAQYKNISIRTIESRKYRLRKKLDLPSDVDLNKWMMEL</sequence>
<dbReference type="SUPFAM" id="SSF46894">
    <property type="entry name" value="C-terminal effector domain of the bipartite response regulators"/>
    <property type="match status" value="1"/>
</dbReference>
<evidence type="ECO:0000256" key="1">
    <source>
        <dbReference type="ARBA" id="ARBA00004496"/>
    </source>
</evidence>
<dbReference type="EMBL" id="CP015199">
    <property type="protein sequence ID" value="ANF49798.1"/>
    <property type="molecule type" value="Genomic_DNA"/>
</dbReference>
<dbReference type="Proteomes" id="UP000077824">
    <property type="component" value="Chromosome"/>
</dbReference>
<dbReference type="OrthoDB" id="1017207at2"/>
<dbReference type="AlphaFoldDB" id="A0A172XS41"/>
<dbReference type="STRING" id="1685010.A0O34_04240"/>
<organism evidence="8 9">
    <name type="scientific">Chryseobacterium glaciei</name>
    <dbReference type="NCBI Taxonomy" id="1685010"/>
    <lineage>
        <taxon>Bacteria</taxon>
        <taxon>Pseudomonadati</taxon>
        <taxon>Bacteroidota</taxon>
        <taxon>Flavobacteriia</taxon>
        <taxon>Flavobacteriales</taxon>
        <taxon>Weeksellaceae</taxon>
        <taxon>Chryseobacterium group</taxon>
        <taxon>Chryseobacterium</taxon>
    </lineage>
</organism>
<dbReference type="SMART" id="SM00028">
    <property type="entry name" value="TPR"/>
    <property type="match status" value="3"/>
</dbReference>
<evidence type="ECO:0000256" key="4">
    <source>
        <dbReference type="ARBA" id="ARBA00022803"/>
    </source>
</evidence>
<evidence type="ECO:0000256" key="2">
    <source>
        <dbReference type="ARBA" id="ARBA00022490"/>
    </source>
</evidence>
<dbReference type="RefSeq" id="WP_066751634.1">
    <property type="nucleotide sequence ID" value="NZ_CP015199.1"/>
</dbReference>
<accession>A0A172XS41</accession>
<dbReference type="KEGG" id="chh:A0O34_04240"/>
<keyword evidence="7" id="KW-1133">Transmembrane helix</keyword>
<dbReference type="PANTHER" id="PTHR46630">
    <property type="entry name" value="TETRATRICOPEPTIDE REPEAT PROTEIN 29"/>
    <property type="match status" value="1"/>
</dbReference>
<dbReference type="Pfam" id="PF13424">
    <property type="entry name" value="TPR_12"/>
    <property type="match status" value="1"/>
</dbReference>
<comment type="similarity">
    <text evidence="5">Belongs to the Rap family.</text>
</comment>
<keyword evidence="2" id="KW-0963">Cytoplasm</keyword>
<dbReference type="SUPFAM" id="SSF48452">
    <property type="entry name" value="TPR-like"/>
    <property type="match status" value="2"/>
</dbReference>
<dbReference type="GO" id="GO:0006355">
    <property type="term" value="P:regulation of DNA-templated transcription"/>
    <property type="evidence" value="ECO:0007669"/>
    <property type="project" value="InterPro"/>
</dbReference>
<gene>
    <name evidence="8" type="ORF">A0O34_04240</name>
</gene>
<dbReference type="InterPro" id="IPR051476">
    <property type="entry name" value="Bac_ResReg_Asp_Phosphatase"/>
</dbReference>
<feature type="transmembrane region" description="Helical" evidence="7">
    <location>
        <begin position="328"/>
        <end position="346"/>
    </location>
</feature>
<keyword evidence="9" id="KW-1185">Reference proteome</keyword>
<dbReference type="InterPro" id="IPR019734">
    <property type="entry name" value="TPR_rpt"/>
</dbReference>
<reference evidence="8 9" key="1">
    <citation type="submission" date="2016-04" db="EMBL/GenBank/DDBJ databases">
        <title>Complete Genome Sequence of Chryseobacterium sp. IHBB 10212.</title>
        <authorList>
            <person name="Pal M."/>
            <person name="Swarnkar M.K."/>
            <person name="Kaushal K."/>
            <person name="Chhibber S."/>
            <person name="Singh A.K."/>
            <person name="Gulati A."/>
        </authorList>
    </citation>
    <scope>NUCLEOTIDE SEQUENCE [LARGE SCALE GENOMIC DNA]</scope>
    <source>
        <strain evidence="8 9">IHBB 10212</strain>
    </source>
</reference>
<dbReference type="Gene3D" id="1.25.40.10">
    <property type="entry name" value="Tetratricopeptide repeat domain"/>
    <property type="match status" value="2"/>
</dbReference>
<dbReference type="PROSITE" id="PS50005">
    <property type="entry name" value="TPR"/>
    <property type="match status" value="1"/>
</dbReference>
<proteinExistence type="inferred from homology"/>
<evidence type="ECO:0000256" key="3">
    <source>
        <dbReference type="ARBA" id="ARBA00022737"/>
    </source>
</evidence>
<dbReference type="PANTHER" id="PTHR46630:SF1">
    <property type="entry name" value="TETRATRICOPEPTIDE REPEAT PROTEIN 29"/>
    <property type="match status" value="1"/>
</dbReference>
<feature type="repeat" description="TPR" evidence="6">
    <location>
        <begin position="225"/>
        <end position="258"/>
    </location>
</feature>
<keyword evidence="3" id="KW-0677">Repeat</keyword>
<dbReference type="GO" id="GO:0003677">
    <property type="term" value="F:DNA binding"/>
    <property type="evidence" value="ECO:0007669"/>
    <property type="project" value="InterPro"/>
</dbReference>
<dbReference type="Gene3D" id="1.10.10.10">
    <property type="entry name" value="Winged helix-like DNA-binding domain superfamily/Winged helix DNA-binding domain"/>
    <property type="match status" value="1"/>
</dbReference>
<evidence type="ECO:0000256" key="6">
    <source>
        <dbReference type="PROSITE-ProRule" id="PRU00339"/>
    </source>
</evidence>
<dbReference type="InterPro" id="IPR036388">
    <property type="entry name" value="WH-like_DNA-bd_sf"/>
</dbReference>
<name>A0A172XS41_9FLAO</name>
<keyword evidence="4 6" id="KW-0802">TPR repeat</keyword>
<protein>
    <submittedName>
        <fullName evidence="8">Uncharacterized protein</fullName>
    </submittedName>
</protein>
<dbReference type="InterPro" id="IPR016032">
    <property type="entry name" value="Sig_transdc_resp-reg_C-effctor"/>
</dbReference>
<comment type="subcellular location">
    <subcellularLocation>
        <location evidence="1">Cytoplasm</location>
    </subcellularLocation>
</comment>
<evidence type="ECO:0000256" key="7">
    <source>
        <dbReference type="SAM" id="Phobius"/>
    </source>
</evidence>
<evidence type="ECO:0000256" key="5">
    <source>
        <dbReference type="ARBA" id="ARBA00038253"/>
    </source>
</evidence>
<keyword evidence="7" id="KW-0812">Transmembrane</keyword>
<dbReference type="InterPro" id="IPR011990">
    <property type="entry name" value="TPR-like_helical_dom_sf"/>
</dbReference>
<evidence type="ECO:0000313" key="9">
    <source>
        <dbReference type="Proteomes" id="UP000077824"/>
    </source>
</evidence>
<dbReference type="GO" id="GO:0005737">
    <property type="term" value="C:cytoplasm"/>
    <property type="evidence" value="ECO:0007669"/>
    <property type="project" value="UniProtKB-SubCell"/>
</dbReference>